<organism evidence="1 2">
    <name type="scientific">Chromobacterium phragmitis</name>
    <dbReference type="NCBI Taxonomy" id="2202141"/>
    <lineage>
        <taxon>Bacteria</taxon>
        <taxon>Pseudomonadati</taxon>
        <taxon>Pseudomonadota</taxon>
        <taxon>Betaproteobacteria</taxon>
        <taxon>Neisseriales</taxon>
        <taxon>Chromobacteriaceae</taxon>
        <taxon>Chromobacterium</taxon>
    </lineage>
</organism>
<dbReference type="RefSeq" id="WP_347938051.1">
    <property type="nucleotide sequence ID" value="NZ_JBDXMI010000007.1"/>
</dbReference>
<sequence>MSVMSNLLSRASEAAGAVVGVELAPGFSGEPKGLSHSALDTASIIDQDEVLEELAEELLESERLANVLAAPSAAGNESWGGW</sequence>
<name>A0ABV0J0L3_9NEIS</name>
<evidence type="ECO:0000313" key="1">
    <source>
        <dbReference type="EMBL" id="MEO9387080.1"/>
    </source>
</evidence>
<dbReference type="EMBL" id="JBDXMI010000007">
    <property type="protein sequence ID" value="MEO9387080.1"/>
    <property type="molecule type" value="Genomic_DNA"/>
</dbReference>
<comment type="caution">
    <text evidence="1">The sequence shown here is derived from an EMBL/GenBank/DDBJ whole genome shotgun (WGS) entry which is preliminary data.</text>
</comment>
<reference evidence="1 2" key="1">
    <citation type="submission" date="2024-05" db="EMBL/GenBank/DDBJ databases">
        <authorList>
            <person name="De Oliveira J.P."/>
            <person name="Noriler S.A."/>
            <person name="De Oliveira A.G."/>
            <person name="Sipoli D.S."/>
        </authorList>
    </citation>
    <scope>NUCLEOTIDE SEQUENCE [LARGE SCALE GENOMIC DNA]</scope>
    <source>
        <strain evidence="1 2">LABIM192</strain>
    </source>
</reference>
<proteinExistence type="predicted"/>
<accession>A0ABV0J0L3</accession>
<gene>
    <name evidence="1" type="ORF">ABI908_23585</name>
</gene>
<protein>
    <submittedName>
        <fullName evidence="1">Uncharacterized protein</fullName>
    </submittedName>
</protein>
<evidence type="ECO:0000313" key="2">
    <source>
        <dbReference type="Proteomes" id="UP001462502"/>
    </source>
</evidence>
<dbReference type="Proteomes" id="UP001462502">
    <property type="component" value="Unassembled WGS sequence"/>
</dbReference>
<keyword evidence="2" id="KW-1185">Reference proteome</keyword>